<protein>
    <submittedName>
        <fullName evidence="1">Uncharacterized protein</fullName>
    </submittedName>
</protein>
<sequence length="335" mass="39978">MLSQSDKESILVDFPNIKLSYENIVYKKVSQSDNIIAIPEGVKCFAWFTTFKEKNVCLIMELSGNKQICDIKITNACFSNEIAYGTIIYGTVFYHEFNRFFSIEDIFFYKGNDISRENWGNKLIKIHKMFKNDLNQISYNKYYIVFGLPLIAQTNNELQEVLKNIKYKIDTIQFRLYNKSNSFLLMKYSEYLNEKIYDKKEPIKKSELIQKVEPIKKTEPIFKNVEQNRNQKESIFLIRPDIQDDIYYLYSLNSHRKEEQVGIAHIPDFKTSSMMNKLFRIIKENNNLDALEESDDEEEFENDKVDKFVKLDTSHKMVCQYNYKFKKWLPIRLYL</sequence>
<proteinExistence type="predicted"/>
<accession>A0A6C0ARU8</accession>
<dbReference type="EMBL" id="MN740762">
    <property type="protein sequence ID" value="QHS82021.1"/>
    <property type="molecule type" value="Genomic_DNA"/>
</dbReference>
<reference evidence="1" key="1">
    <citation type="journal article" date="2020" name="Nature">
        <title>Giant virus diversity and host interactions through global metagenomics.</title>
        <authorList>
            <person name="Schulz F."/>
            <person name="Roux S."/>
            <person name="Paez-Espino D."/>
            <person name="Jungbluth S."/>
            <person name="Walsh D.A."/>
            <person name="Denef V.J."/>
            <person name="McMahon K.D."/>
            <person name="Konstantinidis K.T."/>
            <person name="Eloe-Fadrosh E.A."/>
            <person name="Kyrpides N.C."/>
            <person name="Woyke T."/>
        </authorList>
    </citation>
    <scope>NUCLEOTIDE SEQUENCE</scope>
    <source>
        <strain evidence="1">GVMAG-S-1101165-79</strain>
    </source>
</reference>
<dbReference type="AlphaFoldDB" id="A0A6C0ARU8"/>
<name>A0A6C0ARU8_9ZZZZ</name>
<evidence type="ECO:0000313" key="1">
    <source>
        <dbReference type="EMBL" id="QHS82021.1"/>
    </source>
</evidence>
<organism evidence="1">
    <name type="scientific">viral metagenome</name>
    <dbReference type="NCBI Taxonomy" id="1070528"/>
    <lineage>
        <taxon>unclassified sequences</taxon>
        <taxon>metagenomes</taxon>
        <taxon>organismal metagenomes</taxon>
    </lineage>
</organism>